<name>A0A0J6CJW2_9BACL</name>
<gene>
    <name evidence="1" type="ORF">AB986_11040</name>
</gene>
<reference evidence="1" key="1">
    <citation type="submission" date="2015-06" db="EMBL/GenBank/DDBJ databases">
        <authorList>
            <person name="Liu B."/>
            <person name="Wang J."/>
            <person name="Zhu Y."/>
            <person name="Liu G."/>
            <person name="Chen Q."/>
            <person name="Zheng C."/>
            <person name="Che J."/>
            <person name="Ge C."/>
            <person name="Shi H."/>
            <person name="Pan Z."/>
            <person name="Liu X."/>
        </authorList>
    </citation>
    <scope>NUCLEOTIDE SEQUENCE [LARGE SCALE GENOMIC DNA]</scope>
    <source>
        <strain evidence="1">DSM 16346</strain>
    </source>
</reference>
<evidence type="ECO:0000313" key="1">
    <source>
        <dbReference type="EMBL" id="KMM36501.1"/>
    </source>
</evidence>
<dbReference type="Proteomes" id="UP000035996">
    <property type="component" value="Unassembled WGS sequence"/>
</dbReference>
<dbReference type="AlphaFoldDB" id="A0A0J6CJW2"/>
<dbReference type="RefSeq" id="WP_048311213.1">
    <property type="nucleotide sequence ID" value="NZ_CP119526.1"/>
</dbReference>
<keyword evidence="2" id="KW-1185">Reference proteome</keyword>
<proteinExistence type="predicted"/>
<organism evidence="1 2">
    <name type="scientific">Guptibacillus hwajinpoensis</name>
    <dbReference type="NCBI Taxonomy" id="208199"/>
    <lineage>
        <taxon>Bacteria</taxon>
        <taxon>Bacillati</taxon>
        <taxon>Bacillota</taxon>
        <taxon>Bacilli</taxon>
        <taxon>Bacillales</taxon>
        <taxon>Guptibacillaceae</taxon>
        <taxon>Guptibacillus</taxon>
    </lineage>
</organism>
<sequence>MNKVKAFPITPFETYLEMTQYGTEVHFEHDKYELLSGVYEDGKMYFLIDYHTGLTYEVEQKIAENLLDLYAEDKGDELVKEITPRLHSSSTLSYS</sequence>
<dbReference type="OrthoDB" id="2968075at2"/>
<comment type="caution">
    <text evidence="1">The sequence shown here is derived from an EMBL/GenBank/DDBJ whole genome shotgun (WGS) entry which is preliminary data.</text>
</comment>
<protein>
    <submittedName>
        <fullName evidence="1">Uncharacterized protein</fullName>
    </submittedName>
</protein>
<evidence type="ECO:0000313" key="2">
    <source>
        <dbReference type="Proteomes" id="UP000035996"/>
    </source>
</evidence>
<dbReference type="EMBL" id="LELK01000004">
    <property type="protein sequence ID" value="KMM36501.1"/>
    <property type="molecule type" value="Genomic_DNA"/>
</dbReference>
<accession>A0A0J6CJW2</accession>